<accession>A0ABU3XGW5</accession>
<comment type="caution">
    <text evidence="1">The sequence shown here is derived from an EMBL/GenBank/DDBJ whole genome shotgun (WGS) entry which is preliminary data.</text>
</comment>
<evidence type="ECO:0000313" key="1">
    <source>
        <dbReference type="EMBL" id="MDV2687135.1"/>
    </source>
</evidence>
<reference evidence="1 2" key="1">
    <citation type="submission" date="2023-10" db="EMBL/GenBank/DDBJ databases">
        <title>Screening of Alkalihalobacillus lindianensis BZ-TG-R113 and Its Alleviation of Salt Stress on Rapeseed Growth.</title>
        <authorList>
            <person name="Zhao B."/>
            <person name="Guo T."/>
        </authorList>
    </citation>
    <scope>NUCLEOTIDE SEQUENCE [LARGE SCALE GENOMIC DNA]</scope>
    <source>
        <strain evidence="1 2">BZ-TG-R113</strain>
    </source>
</reference>
<organism evidence="1 2">
    <name type="scientific">Alkalihalophilus lindianensis</name>
    <dbReference type="NCBI Taxonomy" id="1630542"/>
    <lineage>
        <taxon>Bacteria</taxon>
        <taxon>Bacillati</taxon>
        <taxon>Bacillota</taxon>
        <taxon>Bacilli</taxon>
        <taxon>Bacillales</taxon>
        <taxon>Bacillaceae</taxon>
        <taxon>Alkalihalophilus</taxon>
    </lineage>
</organism>
<evidence type="ECO:0000313" key="2">
    <source>
        <dbReference type="Proteomes" id="UP001287282"/>
    </source>
</evidence>
<sequence length="65" mass="7042">MAWQDPVTGYECIIMRDPKRGHLRGFVGVPPEHPLFGFKHGAIPPSLGIEVHGGLTYSAPCDLTA</sequence>
<dbReference type="EMBL" id="JAWJBA010000357">
    <property type="protein sequence ID" value="MDV2687135.1"/>
    <property type="molecule type" value="Genomic_DNA"/>
</dbReference>
<gene>
    <name evidence="1" type="ORF">RYX56_22565</name>
</gene>
<dbReference type="RefSeq" id="WP_317124147.1">
    <property type="nucleotide sequence ID" value="NZ_JAWJBA010000357.1"/>
</dbReference>
<keyword evidence="2" id="KW-1185">Reference proteome</keyword>
<feature type="non-terminal residue" evidence="1">
    <location>
        <position position="65"/>
    </location>
</feature>
<proteinExistence type="predicted"/>
<dbReference type="Proteomes" id="UP001287282">
    <property type="component" value="Unassembled WGS sequence"/>
</dbReference>
<protein>
    <submittedName>
        <fullName evidence="1">Uncharacterized protein</fullName>
    </submittedName>
</protein>
<name>A0ABU3XGW5_9BACI</name>